<sequence>MKNLKLDKEEKALLESVEKGEWVSIKNKNREISKYIEMAKSSFKKDRRINLRMSSRDVIALQTKALEEGIPYQTLMSSILHKFVTGRLIEKKNITNT</sequence>
<evidence type="ECO:0008006" key="3">
    <source>
        <dbReference type="Google" id="ProtNLM"/>
    </source>
</evidence>
<dbReference type="EMBL" id="JRYO01000059">
    <property type="protein sequence ID" value="KHE93334.1"/>
    <property type="molecule type" value="Genomic_DNA"/>
</dbReference>
<name>A0A0B0EL72_9BACT</name>
<gene>
    <name evidence="1" type="ORF">SCABRO_00872</name>
</gene>
<proteinExistence type="predicted"/>
<protein>
    <recommendedName>
        <fullName evidence="3">Antitoxin</fullName>
    </recommendedName>
</protein>
<organism evidence="1 2">
    <name type="scientific">Candidatus Scalindua brodae</name>
    <dbReference type="NCBI Taxonomy" id="237368"/>
    <lineage>
        <taxon>Bacteria</taxon>
        <taxon>Pseudomonadati</taxon>
        <taxon>Planctomycetota</taxon>
        <taxon>Candidatus Brocadiia</taxon>
        <taxon>Candidatus Brocadiales</taxon>
        <taxon>Candidatus Scalinduaceae</taxon>
        <taxon>Candidatus Scalindua</taxon>
    </lineage>
</organism>
<dbReference type="AlphaFoldDB" id="A0A0B0EL72"/>
<evidence type="ECO:0000313" key="1">
    <source>
        <dbReference type="EMBL" id="KHE93334.1"/>
    </source>
</evidence>
<reference evidence="1 2" key="1">
    <citation type="submission" date="2014-10" db="EMBL/GenBank/DDBJ databases">
        <title>Draft genome of anammox bacterium scalindua brodae, obtained using differential coverage binning of sequence data from two enrichment reactors.</title>
        <authorList>
            <person name="Speth D.R."/>
            <person name="Russ L."/>
            <person name="Kartal B."/>
            <person name="Op den Camp H.J."/>
            <person name="Dutilh B.E."/>
            <person name="Jetten M.S."/>
        </authorList>
    </citation>
    <scope>NUCLEOTIDE SEQUENCE [LARGE SCALE GENOMIC DNA]</scope>
    <source>
        <strain evidence="1">RU1</strain>
    </source>
</reference>
<accession>A0A0B0EL72</accession>
<dbReference type="Proteomes" id="UP000030652">
    <property type="component" value="Unassembled WGS sequence"/>
</dbReference>
<comment type="caution">
    <text evidence="1">The sequence shown here is derived from an EMBL/GenBank/DDBJ whole genome shotgun (WGS) entry which is preliminary data.</text>
</comment>
<evidence type="ECO:0000313" key="2">
    <source>
        <dbReference type="Proteomes" id="UP000030652"/>
    </source>
</evidence>
<dbReference type="eggNOG" id="COG5304">
    <property type="taxonomic scope" value="Bacteria"/>
</dbReference>